<dbReference type="EMBL" id="JBEDUW010000004">
    <property type="protein sequence ID" value="KAK9932182.1"/>
    <property type="molecule type" value="Genomic_DNA"/>
</dbReference>
<evidence type="ECO:0000313" key="1">
    <source>
        <dbReference type="EMBL" id="KAK9932182.1"/>
    </source>
</evidence>
<reference evidence="1 2" key="1">
    <citation type="journal article" date="2023" name="G3 (Bethesda)">
        <title>A chromosome-length genome assembly and annotation of blackberry (Rubus argutus, cv. 'Hillquist').</title>
        <authorList>
            <person name="Bruna T."/>
            <person name="Aryal R."/>
            <person name="Dudchenko O."/>
            <person name="Sargent D.J."/>
            <person name="Mead D."/>
            <person name="Buti M."/>
            <person name="Cavallini A."/>
            <person name="Hytonen T."/>
            <person name="Andres J."/>
            <person name="Pham M."/>
            <person name="Weisz D."/>
            <person name="Mascagni F."/>
            <person name="Usai G."/>
            <person name="Natali L."/>
            <person name="Bassil N."/>
            <person name="Fernandez G.E."/>
            <person name="Lomsadze A."/>
            <person name="Armour M."/>
            <person name="Olukolu B."/>
            <person name="Poorten T."/>
            <person name="Britton C."/>
            <person name="Davik J."/>
            <person name="Ashrafi H."/>
            <person name="Aiden E.L."/>
            <person name="Borodovsky M."/>
            <person name="Worthington M."/>
        </authorList>
    </citation>
    <scope>NUCLEOTIDE SEQUENCE [LARGE SCALE GENOMIC DNA]</scope>
    <source>
        <strain evidence="1">PI 553951</strain>
    </source>
</reference>
<dbReference type="Proteomes" id="UP001457282">
    <property type="component" value="Unassembled WGS sequence"/>
</dbReference>
<proteinExistence type="predicted"/>
<protein>
    <submittedName>
        <fullName evidence="1">Uncharacterized protein</fullName>
    </submittedName>
</protein>
<keyword evidence="2" id="KW-1185">Reference proteome</keyword>
<gene>
    <name evidence="1" type="ORF">M0R45_019429</name>
</gene>
<sequence>MKIDTVAGCGWTTQPCARENGTALLVQVESSAIFCIDFGCGGIEIDEGGGRWIGDDDEARRLGFAWMRDGAARQGSSNYGGLGGLRTATRKRERARGGWAVSDDCFVRLWTGQRAPVHGSGGVAWVDGGGSSSSIFCFAYRRRFESVKPWAVVICGFCNLVMAAMVDCGRGQPRVWNGQGMVKLRVLFRIEFGSEVSSQVVFIRHGWWLFE</sequence>
<accession>A0AAW1X623</accession>
<evidence type="ECO:0000313" key="2">
    <source>
        <dbReference type="Proteomes" id="UP001457282"/>
    </source>
</evidence>
<name>A0AAW1X623_RUBAR</name>
<comment type="caution">
    <text evidence="1">The sequence shown here is derived from an EMBL/GenBank/DDBJ whole genome shotgun (WGS) entry which is preliminary data.</text>
</comment>
<organism evidence="1 2">
    <name type="scientific">Rubus argutus</name>
    <name type="common">Southern blackberry</name>
    <dbReference type="NCBI Taxonomy" id="59490"/>
    <lineage>
        <taxon>Eukaryota</taxon>
        <taxon>Viridiplantae</taxon>
        <taxon>Streptophyta</taxon>
        <taxon>Embryophyta</taxon>
        <taxon>Tracheophyta</taxon>
        <taxon>Spermatophyta</taxon>
        <taxon>Magnoliopsida</taxon>
        <taxon>eudicotyledons</taxon>
        <taxon>Gunneridae</taxon>
        <taxon>Pentapetalae</taxon>
        <taxon>rosids</taxon>
        <taxon>fabids</taxon>
        <taxon>Rosales</taxon>
        <taxon>Rosaceae</taxon>
        <taxon>Rosoideae</taxon>
        <taxon>Rosoideae incertae sedis</taxon>
        <taxon>Rubus</taxon>
    </lineage>
</organism>
<dbReference type="AlphaFoldDB" id="A0AAW1X623"/>